<dbReference type="AlphaFoldDB" id="A0A8W8P389"/>
<dbReference type="Pfam" id="PF02017">
    <property type="entry name" value="CIDE-N"/>
    <property type="match status" value="1"/>
</dbReference>
<protein>
    <recommendedName>
        <fullName evidence="3">CIDE-N domain-containing protein</fullName>
    </recommendedName>
</protein>
<dbReference type="GO" id="GO:0042981">
    <property type="term" value="P:regulation of apoptotic process"/>
    <property type="evidence" value="ECO:0007669"/>
    <property type="project" value="TreeGrafter"/>
</dbReference>
<keyword evidence="5" id="KW-1185">Reference proteome</keyword>
<sequence length="115" mass="13204">MFHNCYRVQWINQGGSGSKWLKVWTKDQTIKKATHAGCYNELVEKNQDNIQCWDGYGHQICVFKEDGTEVDEEYFEVLLNNTILMVLKSGELLATLGSQVTKWGCSCPSYDAFLR</sequence>
<dbReference type="Gene3D" id="3.10.20.10">
    <property type="match status" value="1"/>
</dbReference>
<dbReference type="GO" id="GO:0006915">
    <property type="term" value="P:apoptotic process"/>
    <property type="evidence" value="ECO:0007669"/>
    <property type="project" value="UniProtKB-UniRule"/>
</dbReference>
<dbReference type="PANTHER" id="PTHR12306">
    <property type="entry name" value="CELL DEATH ACTIVATOR CIDE"/>
    <property type="match status" value="1"/>
</dbReference>
<dbReference type="Proteomes" id="UP000005408">
    <property type="component" value="Unassembled WGS sequence"/>
</dbReference>
<dbReference type="SMART" id="SM00266">
    <property type="entry name" value="CAD"/>
    <property type="match status" value="1"/>
</dbReference>
<feature type="domain" description="CIDE-N" evidence="3">
    <location>
        <begin position="17"/>
        <end position="95"/>
    </location>
</feature>
<keyword evidence="1 2" id="KW-0053">Apoptosis</keyword>
<proteinExistence type="predicted"/>
<evidence type="ECO:0000259" key="3">
    <source>
        <dbReference type="PROSITE" id="PS51135"/>
    </source>
</evidence>
<dbReference type="PROSITE" id="PS51135">
    <property type="entry name" value="CIDE_N"/>
    <property type="match status" value="1"/>
</dbReference>
<dbReference type="EnsemblMetazoa" id="G8657.1">
    <property type="protein sequence ID" value="G8657.1:cds"/>
    <property type="gene ID" value="G8657"/>
</dbReference>
<name>A0A8W8P389_MAGGI</name>
<dbReference type="PANTHER" id="PTHR12306:SF15">
    <property type="entry name" value="DNAATION FACTOR-RELATED PROTEIN 1, ISOFORM B-RELATED"/>
    <property type="match status" value="1"/>
</dbReference>
<dbReference type="SUPFAM" id="SSF54277">
    <property type="entry name" value="CAD &amp; PB1 domains"/>
    <property type="match status" value="1"/>
</dbReference>
<evidence type="ECO:0000313" key="5">
    <source>
        <dbReference type="Proteomes" id="UP000005408"/>
    </source>
</evidence>
<evidence type="ECO:0000313" key="4">
    <source>
        <dbReference type="EnsemblMetazoa" id="G8657.1:cds"/>
    </source>
</evidence>
<evidence type="ECO:0000256" key="1">
    <source>
        <dbReference type="ARBA" id="ARBA00022703"/>
    </source>
</evidence>
<accession>A0A8W8P389</accession>
<organism evidence="4 5">
    <name type="scientific">Magallana gigas</name>
    <name type="common">Pacific oyster</name>
    <name type="synonym">Crassostrea gigas</name>
    <dbReference type="NCBI Taxonomy" id="29159"/>
    <lineage>
        <taxon>Eukaryota</taxon>
        <taxon>Metazoa</taxon>
        <taxon>Spiralia</taxon>
        <taxon>Lophotrochozoa</taxon>
        <taxon>Mollusca</taxon>
        <taxon>Bivalvia</taxon>
        <taxon>Autobranchia</taxon>
        <taxon>Pteriomorphia</taxon>
        <taxon>Ostreida</taxon>
        <taxon>Ostreoidea</taxon>
        <taxon>Ostreidae</taxon>
        <taxon>Magallana</taxon>
    </lineage>
</organism>
<reference evidence="4" key="1">
    <citation type="submission" date="2022-08" db="UniProtKB">
        <authorList>
            <consortium name="EnsemblMetazoa"/>
        </authorList>
    </citation>
    <scope>IDENTIFICATION</scope>
    <source>
        <strain evidence="4">05x7-T-G4-1.051#20</strain>
    </source>
</reference>
<evidence type="ECO:0000256" key="2">
    <source>
        <dbReference type="PROSITE-ProRule" id="PRU00447"/>
    </source>
</evidence>
<dbReference type="InterPro" id="IPR003508">
    <property type="entry name" value="CIDE-N_dom"/>
</dbReference>